<keyword evidence="3" id="KW-1185">Reference proteome</keyword>
<gene>
    <name evidence="2" type="ORF">JK358_06685</name>
</gene>
<comment type="caution">
    <text evidence="2">The sequence shown here is derived from an EMBL/GenBank/DDBJ whole genome shotgun (WGS) entry which is preliminary data.</text>
</comment>
<dbReference type="Pfam" id="PF14099">
    <property type="entry name" value="Polysacc_lyase"/>
    <property type="match status" value="1"/>
</dbReference>
<accession>A0ABS1M4L3</accession>
<evidence type="ECO:0000256" key="1">
    <source>
        <dbReference type="SAM" id="SignalP"/>
    </source>
</evidence>
<evidence type="ECO:0000313" key="3">
    <source>
        <dbReference type="Proteomes" id="UP000602198"/>
    </source>
</evidence>
<organism evidence="2 3">
    <name type="scientific">Nocardia acididurans</name>
    <dbReference type="NCBI Taxonomy" id="2802282"/>
    <lineage>
        <taxon>Bacteria</taxon>
        <taxon>Bacillati</taxon>
        <taxon>Actinomycetota</taxon>
        <taxon>Actinomycetes</taxon>
        <taxon>Mycobacteriales</taxon>
        <taxon>Nocardiaceae</taxon>
        <taxon>Nocardia</taxon>
    </lineage>
</organism>
<dbReference type="Proteomes" id="UP000602198">
    <property type="component" value="Unassembled WGS sequence"/>
</dbReference>
<feature type="signal peptide" evidence="1">
    <location>
        <begin position="1"/>
        <end position="20"/>
    </location>
</feature>
<dbReference type="Gene3D" id="2.60.120.200">
    <property type="match status" value="1"/>
</dbReference>
<dbReference type="InterPro" id="IPR025975">
    <property type="entry name" value="Polysacc_lyase"/>
</dbReference>
<evidence type="ECO:0000313" key="2">
    <source>
        <dbReference type="EMBL" id="MBL1074078.1"/>
    </source>
</evidence>
<reference evidence="2 3" key="1">
    <citation type="submission" date="2021-01" db="EMBL/GenBank/DDBJ databases">
        <title>WGS of actinomycetes isolated from Thailand.</title>
        <authorList>
            <person name="Thawai C."/>
        </authorList>
    </citation>
    <scope>NUCLEOTIDE SEQUENCE [LARGE SCALE GENOMIC DNA]</scope>
    <source>
        <strain evidence="2 3">LPG 2</strain>
    </source>
</reference>
<sequence>MRKPLRATLLTALLAVLVVACSPGAPPRPQSFVGDYETGDFSQWAYCQNIVVTSGPCTSYSNTDSMQVVSDTVRQGRYAARFEVDQGDTPGSICCGDRAEVSGENATDADEGDERWYQWSTRFAPNFPAGRGWSVLSQWHANADGSPPLAIGAGPTNVSEDHWGVVVSTWYAPGDPGPTYTPWSRQIVTGEWTDIKLHVKWSVEDSEGYLELWVGGVRQSFDAAPCAGEIRCRVRTLMPSGGGIYFKQGYYRDPDIEAEGIVYHDGFSVATTEAGLRPL</sequence>
<dbReference type="RefSeq" id="WP_201944894.1">
    <property type="nucleotide sequence ID" value="NZ_JAERRJ010000002.1"/>
</dbReference>
<dbReference type="GO" id="GO:0016829">
    <property type="term" value="F:lyase activity"/>
    <property type="evidence" value="ECO:0007669"/>
    <property type="project" value="UniProtKB-KW"/>
</dbReference>
<proteinExistence type="predicted"/>
<name>A0ABS1M4L3_9NOCA</name>
<keyword evidence="1" id="KW-0732">Signal</keyword>
<protein>
    <submittedName>
        <fullName evidence="2">Polysaccharide lyase</fullName>
    </submittedName>
</protein>
<feature type="chain" id="PRO_5046305984" evidence="1">
    <location>
        <begin position="21"/>
        <end position="279"/>
    </location>
</feature>
<dbReference type="PROSITE" id="PS51257">
    <property type="entry name" value="PROKAR_LIPOPROTEIN"/>
    <property type="match status" value="1"/>
</dbReference>
<keyword evidence="2" id="KW-0456">Lyase</keyword>
<dbReference type="EMBL" id="JAERRJ010000002">
    <property type="protein sequence ID" value="MBL1074078.1"/>
    <property type="molecule type" value="Genomic_DNA"/>
</dbReference>